<reference evidence="3" key="1">
    <citation type="submission" date="2016-10" db="EMBL/GenBank/DDBJ databases">
        <authorList>
            <person name="Varghese N."/>
            <person name="Submissions S."/>
        </authorList>
    </citation>
    <scope>NUCLEOTIDE SEQUENCE [LARGE SCALE GENOMIC DNA]</scope>
    <source>
        <strain evidence="3">DSM 45459</strain>
    </source>
</reference>
<feature type="region of interest" description="Disordered" evidence="1">
    <location>
        <begin position="30"/>
        <end position="56"/>
    </location>
</feature>
<keyword evidence="3" id="KW-1185">Reference proteome</keyword>
<evidence type="ECO:0000313" key="3">
    <source>
        <dbReference type="Proteomes" id="UP000199301"/>
    </source>
</evidence>
<evidence type="ECO:0000256" key="1">
    <source>
        <dbReference type="SAM" id="MobiDB-lite"/>
    </source>
</evidence>
<evidence type="ECO:0008006" key="4">
    <source>
        <dbReference type="Google" id="ProtNLM"/>
    </source>
</evidence>
<dbReference type="AlphaFoldDB" id="A0A1H1FIG0"/>
<dbReference type="RefSeq" id="WP_092524929.1">
    <property type="nucleotide sequence ID" value="NZ_FNKO01000002.1"/>
</dbReference>
<name>A0A1H1FIG0_9ACTN</name>
<evidence type="ECO:0000313" key="2">
    <source>
        <dbReference type="EMBL" id="SDR00660.1"/>
    </source>
</evidence>
<dbReference type="EMBL" id="FNKO01000002">
    <property type="protein sequence ID" value="SDR00660.1"/>
    <property type="molecule type" value="Genomic_DNA"/>
</dbReference>
<gene>
    <name evidence="2" type="ORF">SAMN04489718_3059</name>
</gene>
<accession>A0A1H1FIG0</accession>
<dbReference type="STRING" id="995062.SAMN04489718_3059"/>
<sequence>MRRAGSSPARGKRAVLAAVSGVALLGALGCSPSGSGDTSDDSSTTQASGGKSLENLDPCTMLSEAELKSFGLEPTGEPNNDLPWRPGCGYEGDPISATLFKDTRNTVSSNAEKDVWAEFERLQVNGRSGARAITKGSTQARICNVMFNAGDGLIQVQASEDGLSDEIDECAKGLELAKKIEPTVPEPV</sequence>
<proteinExistence type="predicted"/>
<protein>
    <recommendedName>
        <fullName evidence="4">DUF3558 domain-containing protein</fullName>
    </recommendedName>
</protein>
<feature type="compositionally biased region" description="Low complexity" evidence="1">
    <location>
        <begin position="30"/>
        <end position="50"/>
    </location>
</feature>
<dbReference type="Pfam" id="PF12079">
    <property type="entry name" value="DUF3558"/>
    <property type="match status" value="1"/>
</dbReference>
<organism evidence="2 3">
    <name type="scientific">Actinopolyspora saharensis</name>
    <dbReference type="NCBI Taxonomy" id="995062"/>
    <lineage>
        <taxon>Bacteria</taxon>
        <taxon>Bacillati</taxon>
        <taxon>Actinomycetota</taxon>
        <taxon>Actinomycetes</taxon>
        <taxon>Actinopolysporales</taxon>
        <taxon>Actinopolysporaceae</taxon>
        <taxon>Actinopolyspora</taxon>
    </lineage>
</organism>
<dbReference type="InterPro" id="IPR024520">
    <property type="entry name" value="DUF3558"/>
</dbReference>
<dbReference type="PROSITE" id="PS51257">
    <property type="entry name" value="PROKAR_LIPOPROTEIN"/>
    <property type="match status" value="1"/>
</dbReference>
<dbReference type="Proteomes" id="UP000199301">
    <property type="component" value="Unassembled WGS sequence"/>
</dbReference>